<name>A0A830CPJ0_9LAMI</name>
<sequence length="155" mass="17802">MVSIETRTKSGHGLRETLCYRLFGELQVYRDRECTMMAQSCFKDGAVSLDGEIVKAKGLFSFGHWEPVIIFPVKNWSVAAQTSETLQLLEERNLGLMEINQQLDEQIKARSTKKTRRCIHISWQDEDLLPPVRVYPVEHSHHEMILLSCLLLTVG</sequence>
<dbReference type="PANTHER" id="PTHR33566">
    <property type="entry name" value="EN/SPM-LIKE TRANSPOSON-RELATED"/>
    <property type="match status" value="1"/>
</dbReference>
<accession>A0A830CPJ0</accession>
<dbReference type="AlphaFoldDB" id="A0A830CPJ0"/>
<evidence type="ECO:0000313" key="2">
    <source>
        <dbReference type="Proteomes" id="UP000653305"/>
    </source>
</evidence>
<comment type="caution">
    <text evidence="1">The sequence shown here is derived from an EMBL/GenBank/DDBJ whole genome shotgun (WGS) entry which is preliminary data.</text>
</comment>
<keyword evidence="2" id="KW-1185">Reference proteome</keyword>
<evidence type="ECO:0000313" key="1">
    <source>
        <dbReference type="EMBL" id="GFQ01751.1"/>
    </source>
</evidence>
<dbReference type="Proteomes" id="UP000653305">
    <property type="component" value="Unassembled WGS sequence"/>
</dbReference>
<reference evidence="1" key="1">
    <citation type="submission" date="2020-07" db="EMBL/GenBank/DDBJ databases">
        <title>Ethylene signaling mediates host invasion by parasitic plants.</title>
        <authorList>
            <person name="Yoshida S."/>
        </authorList>
    </citation>
    <scope>NUCLEOTIDE SEQUENCE</scope>
    <source>
        <strain evidence="1">Okayama</strain>
    </source>
</reference>
<dbReference type="PANTHER" id="PTHR33566:SF1">
    <property type="entry name" value="EN_SPM-LIKE TRANSPOSON-RELATED"/>
    <property type="match status" value="1"/>
</dbReference>
<dbReference type="EMBL" id="BMAC01000704">
    <property type="protein sequence ID" value="GFQ01751.1"/>
    <property type="molecule type" value="Genomic_DNA"/>
</dbReference>
<proteinExistence type="predicted"/>
<dbReference type="OrthoDB" id="10036779at2759"/>
<protein>
    <submittedName>
        <fullName evidence="1">Protein defective in meristem silencing 3</fullName>
    </submittedName>
</protein>
<gene>
    <name evidence="1" type="ORF">PHJA_002319000</name>
</gene>
<organism evidence="1 2">
    <name type="scientific">Phtheirospermum japonicum</name>
    <dbReference type="NCBI Taxonomy" id="374723"/>
    <lineage>
        <taxon>Eukaryota</taxon>
        <taxon>Viridiplantae</taxon>
        <taxon>Streptophyta</taxon>
        <taxon>Embryophyta</taxon>
        <taxon>Tracheophyta</taxon>
        <taxon>Spermatophyta</taxon>
        <taxon>Magnoliopsida</taxon>
        <taxon>eudicotyledons</taxon>
        <taxon>Gunneridae</taxon>
        <taxon>Pentapetalae</taxon>
        <taxon>asterids</taxon>
        <taxon>lamiids</taxon>
        <taxon>Lamiales</taxon>
        <taxon>Orobanchaceae</taxon>
        <taxon>Orobanchaceae incertae sedis</taxon>
        <taxon>Phtheirospermum</taxon>
    </lineage>
</organism>